<dbReference type="Proteomes" id="UP000324222">
    <property type="component" value="Unassembled WGS sequence"/>
</dbReference>
<protein>
    <submittedName>
        <fullName evidence="1">Uncharacterized protein</fullName>
    </submittedName>
</protein>
<keyword evidence="2" id="KW-1185">Reference proteome</keyword>
<accession>A0A5B7HR41</accession>
<sequence>MALENSPSERKSVFKGVFMVLEAEQQDFYIINWRDTLENPTNHLCGLRK</sequence>
<organism evidence="1 2">
    <name type="scientific">Portunus trituberculatus</name>
    <name type="common">Swimming crab</name>
    <name type="synonym">Neptunus trituberculatus</name>
    <dbReference type="NCBI Taxonomy" id="210409"/>
    <lineage>
        <taxon>Eukaryota</taxon>
        <taxon>Metazoa</taxon>
        <taxon>Ecdysozoa</taxon>
        <taxon>Arthropoda</taxon>
        <taxon>Crustacea</taxon>
        <taxon>Multicrustacea</taxon>
        <taxon>Malacostraca</taxon>
        <taxon>Eumalacostraca</taxon>
        <taxon>Eucarida</taxon>
        <taxon>Decapoda</taxon>
        <taxon>Pleocyemata</taxon>
        <taxon>Brachyura</taxon>
        <taxon>Eubrachyura</taxon>
        <taxon>Portunoidea</taxon>
        <taxon>Portunidae</taxon>
        <taxon>Portuninae</taxon>
        <taxon>Portunus</taxon>
    </lineage>
</organism>
<comment type="caution">
    <text evidence="1">The sequence shown here is derived from an EMBL/GenBank/DDBJ whole genome shotgun (WGS) entry which is preliminary data.</text>
</comment>
<dbReference type="AlphaFoldDB" id="A0A5B7HR41"/>
<evidence type="ECO:0000313" key="2">
    <source>
        <dbReference type="Proteomes" id="UP000324222"/>
    </source>
</evidence>
<proteinExistence type="predicted"/>
<dbReference type="EMBL" id="VSRR010032006">
    <property type="protein sequence ID" value="MPC70944.1"/>
    <property type="molecule type" value="Genomic_DNA"/>
</dbReference>
<name>A0A5B7HR41_PORTR</name>
<gene>
    <name evidence="1" type="ORF">E2C01_065209</name>
</gene>
<reference evidence="1 2" key="1">
    <citation type="submission" date="2019-05" db="EMBL/GenBank/DDBJ databases">
        <title>Another draft genome of Portunus trituberculatus and its Hox gene families provides insights of decapod evolution.</title>
        <authorList>
            <person name="Jeong J.-H."/>
            <person name="Song I."/>
            <person name="Kim S."/>
            <person name="Choi T."/>
            <person name="Kim D."/>
            <person name="Ryu S."/>
            <person name="Kim W."/>
        </authorList>
    </citation>
    <scope>NUCLEOTIDE SEQUENCE [LARGE SCALE GENOMIC DNA]</scope>
    <source>
        <tissue evidence="1">Muscle</tissue>
    </source>
</reference>
<evidence type="ECO:0000313" key="1">
    <source>
        <dbReference type="EMBL" id="MPC70944.1"/>
    </source>
</evidence>